<name>A0A8H5BC08_9AGAR</name>
<feature type="region of interest" description="Disordered" evidence="1">
    <location>
        <begin position="41"/>
        <end position="91"/>
    </location>
</feature>
<dbReference type="AlphaFoldDB" id="A0A8H5BC08"/>
<dbReference type="Proteomes" id="UP000559256">
    <property type="component" value="Unassembled WGS sequence"/>
</dbReference>
<dbReference type="OrthoDB" id="3069511at2759"/>
<organism evidence="2 3">
    <name type="scientific">Tetrapyrgos nigripes</name>
    <dbReference type="NCBI Taxonomy" id="182062"/>
    <lineage>
        <taxon>Eukaryota</taxon>
        <taxon>Fungi</taxon>
        <taxon>Dikarya</taxon>
        <taxon>Basidiomycota</taxon>
        <taxon>Agaricomycotina</taxon>
        <taxon>Agaricomycetes</taxon>
        <taxon>Agaricomycetidae</taxon>
        <taxon>Agaricales</taxon>
        <taxon>Marasmiineae</taxon>
        <taxon>Marasmiaceae</taxon>
        <taxon>Tetrapyrgos</taxon>
    </lineage>
</organism>
<accession>A0A8H5BC08</accession>
<evidence type="ECO:0000313" key="3">
    <source>
        <dbReference type="Proteomes" id="UP000559256"/>
    </source>
</evidence>
<dbReference type="EMBL" id="JAACJM010000406">
    <property type="protein sequence ID" value="KAF5320569.1"/>
    <property type="molecule type" value="Genomic_DNA"/>
</dbReference>
<evidence type="ECO:0000313" key="2">
    <source>
        <dbReference type="EMBL" id="KAF5320569.1"/>
    </source>
</evidence>
<reference evidence="2 3" key="1">
    <citation type="journal article" date="2020" name="ISME J.">
        <title>Uncovering the hidden diversity of litter-decomposition mechanisms in mushroom-forming fungi.</title>
        <authorList>
            <person name="Floudas D."/>
            <person name="Bentzer J."/>
            <person name="Ahren D."/>
            <person name="Johansson T."/>
            <person name="Persson P."/>
            <person name="Tunlid A."/>
        </authorList>
    </citation>
    <scope>NUCLEOTIDE SEQUENCE [LARGE SCALE GENOMIC DNA]</scope>
    <source>
        <strain evidence="2 3">CBS 291.85</strain>
    </source>
</reference>
<evidence type="ECO:0000256" key="1">
    <source>
        <dbReference type="SAM" id="MobiDB-lite"/>
    </source>
</evidence>
<keyword evidence="3" id="KW-1185">Reference proteome</keyword>
<protein>
    <submittedName>
        <fullName evidence="2">Uncharacterized protein</fullName>
    </submittedName>
</protein>
<gene>
    <name evidence="2" type="ORF">D9758_018310</name>
</gene>
<proteinExistence type="predicted"/>
<comment type="caution">
    <text evidence="2">The sequence shown here is derived from an EMBL/GenBank/DDBJ whole genome shotgun (WGS) entry which is preliminary data.</text>
</comment>
<sequence length="142" mass="15695">MNVTNVTSTSLVRSFLPSELIVDHDELDVTTALTATATMSNDIFFPSSPSPSPSSPQKEPSKTHAKHRSRDISSRNWTPPSVKQLKPNAHPYAIKTTSTGILSRTTRLHPTINEKRDTLTSLLRLLRKSDPSSKAEASWTRS</sequence>